<organism evidence="7 8">
    <name type="scientific">Stephania japonica</name>
    <dbReference type="NCBI Taxonomy" id="461633"/>
    <lineage>
        <taxon>Eukaryota</taxon>
        <taxon>Viridiplantae</taxon>
        <taxon>Streptophyta</taxon>
        <taxon>Embryophyta</taxon>
        <taxon>Tracheophyta</taxon>
        <taxon>Spermatophyta</taxon>
        <taxon>Magnoliopsida</taxon>
        <taxon>Ranunculales</taxon>
        <taxon>Menispermaceae</taxon>
        <taxon>Menispermoideae</taxon>
        <taxon>Cissampelideae</taxon>
        <taxon>Stephania</taxon>
    </lineage>
</organism>
<evidence type="ECO:0000313" key="8">
    <source>
        <dbReference type="Proteomes" id="UP001417504"/>
    </source>
</evidence>
<feature type="domain" description="BHLH" evidence="6">
    <location>
        <begin position="326"/>
        <end position="375"/>
    </location>
</feature>
<keyword evidence="2" id="KW-0805">Transcription regulation</keyword>
<dbReference type="GO" id="GO:0003700">
    <property type="term" value="F:DNA-binding transcription factor activity"/>
    <property type="evidence" value="ECO:0007669"/>
    <property type="project" value="InterPro"/>
</dbReference>
<accession>A0AAP0F461</accession>
<dbReference type="EMBL" id="JBBNAE010000008">
    <property type="protein sequence ID" value="KAK9102243.1"/>
    <property type="molecule type" value="Genomic_DNA"/>
</dbReference>
<keyword evidence="8" id="KW-1185">Reference proteome</keyword>
<evidence type="ECO:0000256" key="5">
    <source>
        <dbReference type="SAM" id="MobiDB-lite"/>
    </source>
</evidence>
<dbReference type="InterPro" id="IPR045843">
    <property type="entry name" value="IND-like"/>
</dbReference>
<dbReference type="Pfam" id="PF00010">
    <property type="entry name" value="HLH"/>
    <property type="match status" value="1"/>
</dbReference>
<evidence type="ECO:0000256" key="2">
    <source>
        <dbReference type="ARBA" id="ARBA00023015"/>
    </source>
</evidence>
<dbReference type="Gene3D" id="4.10.280.10">
    <property type="entry name" value="Helix-loop-helix DNA-binding domain"/>
    <property type="match status" value="1"/>
</dbReference>
<protein>
    <recommendedName>
        <fullName evidence="6">BHLH domain-containing protein</fullName>
    </recommendedName>
</protein>
<reference evidence="7 8" key="1">
    <citation type="submission" date="2024-01" db="EMBL/GenBank/DDBJ databases">
        <title>Genome assemblies of Stephania.</title>
        <authorList>
            <person name="Yang L."/>
        </authorList>
    </citation>
    <scope>NUCLEOTIDE SEQUENCE [LARGE SCALE GENOMIC DNA]</scope>
    <source>
        <strain evidence="7">QJT</strain>
        <tissue evidence="7">Leaf</tissue>
    </source>
</reference>
<evidence type="ECO:0000256" key="1">
    <source>
        <dbReference type="ARBA" id="ARBA00004123"/>
    </source>
</evidence>
<dbReference type="AlphaFoldDB" id="A0AAP0F461"/>
<feature type="compositionally biased region" description="Low complexity" evidence="5">
    <location>
        <begin position="136"/>
        <end position="165"/>
    </location>
</feature>
<dbReference type="PROSITE" id="PS50888">
    <property type="entry name" value="BHLH"/>
    <property type="match status" value="1"/>
</dbReference>
<dbReference type="SMART" id="SM00353">
    <property type="entry name" value="HLH"/>
    <property type="match status" value="1"/>
</dbReference>
<dbReference type="Proteomes" id="UP001417504">
    <property type="component" value="Unassembled WGS sequence"/>
</dbReference>
<evidence type="ECO:0000256" key="4">
    <source>
        <dbReference type="ARBA" id="ARBA00023242"/>
    </source>
</evidence>
<feature type="compositionally biased region" description="Basic and acidic residues" evidence="5">
    <location>
        <begin position="166"/>
        <end position="175"/>
    </location>
</feature>
<name>A0AAP0F461_9MAGN</name>
<feature type="compositionally biased region" description="Basic residues" evidence="5">
    <location>
        <begin position="241"/>
        <end position="259"/>
    </location>
</feature>
<sequence>MESFNWNTINTTTGSISSGDNSSCLWSSHEIGDQHPILLALNNIDGAKINEANNTTIIGSSSNVVLDELCCSSPWMNMSPSPLCDGSFESDLDCLLSVTNSYTDTSATEDDGISMLMFSDHRINKGGTTTTLWNFSSSSNTESTSTTTAVSSGESENNNIISSSTSDKECNKAAHDQTLLSEKPALQAPPPSRIVHDQHPPKSCKRPHNYNYFDLPRSNNNNSMEEGGGAFRLISHENPPKRPRLMVRHHHHHHQKKKSSTTSSNINFQNPNNNSSSPSAIHHHQEPDMEAIAQMKEMIYRAAAFRPVTLGVDEVMEKPKRKNVRISSDPQTVAARQRRERISERISVLQRLVPGGNKMDTASMLDEAANYLKYLRSQVRLLESLGGHTTTNNNNNNINAVNHDHDHHYQYLISGSSSSSKSGASTNTLITNIPFSSSSPTVPILINQSSTSFPMHPFCPFPKPQ</sequence>
<proteinExistence type="predicted"/>
<gene>
    <name evidence="7" type="ORF">Sjap_019497</name>
</gene>
<feature type="region of interest" description="Disordered" evidence="5">
    <location>
        <begin position="134"/>
        <end position="206"/>
    </location>
</feature>
<dbReference type="SUPFAM" id="SSF47459">
    <property type="entry name" value="HLH, helix-loop-helix DNA-binding domain"/>
    <property type="match status" value="1"/>
</dbReference>
<dbReference type="PANTHER" id="PTHR45914:SF12">
    <property type="entry name" value="TRANSCRIPTION FACTOR BHLH87"/>
    <property type="match status" value="1"/>
</dbReference>
<feature type="compositionally biased region" description="Low complexity" evidence="5">
    <location>
        <begin position="260"/>
        <end position="279"/>
    </location>
</feature>
<dbReference type="GO" id="GO:0005634">
    <property type="term" value="C:nucleus"/>
    <property type="evidence" value="ECO:0007669"/>
    <property type="project" value="UniProtKB-SubCell"/>
</dbReference>
<dbReference type="InterPro" id="IPR011598">
    <property type="entry name" value="bHLH_dom"/>
</dbReference>
<feature type="region of interest" description="Disordered" evidence="5">
    <location>
        <begin position="236"/>
        <end position="284"/>
    </location>
</feature>
<dbReference type="CDD" id="cd11454">
    <property type="entry name" value="bHLH_AtIND_like"/>
    <property type="match status" value="1"/>
</dbReference>
<dbReference type="GO" id="GO:0046983">
    <property type="term" value="F:protein dimerization activity"/>
    <property type="evidence" value="ECO:0007669"/>
    <property type="project" value="InterPro"/>
</dbReference>
<evidence type="ECO:0000259" key="6">
    <source>
        <dbReference type="PROSITE" id="PS50888"/>
    </source>
</evidence>
<evidence type="ECO:0000256" key="3">
    <source>
        <dbReference type="ARBA" id="ARBA00023163"/>
    </source>
</evidence>
<dbReference type="PANTHER" id="PTHR45914">
    <property type="entry name" value="TRANSCRIPTION FACTOR HEC3-RELATED"/>
    <property type="match status" value="1"/>
</dbReference>
<dbReference type="InterPro" id="IPR036638">
    <property type="entry name" value="HLH_DNA-bd_sf"/>
</dbReference>
<keyword evidence="3" id="KW-0804">Transcription</keyword>
<comment type="subcellular location">
    <subcellularLocation>
        <location evidence="1">Nucleus</location>
    </subcellularLocation>
</comment>
<keyword evidence="4" id="KW-0539">Nucleus</keyword>
<comment type="caution">
    <text evidence="7">The sequence shown here is derived from an EMBL/GenBank/DDBJ whole genome shotgun (WGS) entry which is preliminary data.</text>
</comment>
<evidence type="ECO:0000313" key="7">
    <source>
        <dbReference type="EMBL" id="KAK9102243.1"/>
    </source>
</evidence>